<protein>
    <recommendedName>
        <fullName evidence="6">Late embryogenesis abundant protein LEA-2 subgroup domain-containing protein</fullName>
    </recommendedName>
</protein>
<keyword evidence="5" id="KW-1185">Reference proteome</keyword>
<dbReference type="GO" id="GO:0005886">
    <property type="term" value="C:plasma membrane"/>
    <property type="evidence" value="ECO:0007669"/>
    <property type="project" value="TreeGrafter"/>
</dbReference>
<evidence type="ECO:0008006" key="6">
    <source>
        <dbReference type="Google" id="ProtNLM"/>
    </source>
</evidence>
<dbReference type="EMBL" id="JAKUCV010005221">
    <property type="protein sequence ID" value="KAJ4832050.1"/>
    <property type="molecule type" value="Genomic_DNA"/>
</dbReference>
<dbReference type="GO" id="GO:0098542">
    <property type="term" value="P:defense response to other organism"/>
    <property type="evidence" value="ECO:0007669"/>
    <property type="project" value="InterPro"/>
</dbReference>
<gene>
    <name evidence="4" type="ORF">Tsubulata_009173</name>
</gene>
<dbReference type="InterPro" id="IPR044839">
    <property type="entry name" value="NDR1-like"/>
</dbReference>
<dbReference type="PANTHER" id="PTHR31234:SF66">
    <property type="entry name" value="LATE EMBRYOGENESIS ABUNDANT PROTEIN"/>
    <property type="match status" value="1"/>
</dbReference>
<proteinExistence type="predicted"/>
<evidence type="ECO:0000313" key="5">
    <source>
        <dbReference type="Proteomes" id="UP001141552"/>
    </source>
</evidence>
<evidence type="ECO:0000256" key="1">
    <source>
        <dbReference type="ARBA" id="ARBA00004370"/>
    </source>
</evidence>
<comment type="subcellular location">
    <subcellularLocation>
        <location evidence="1">Membrane</location>
    </subcellularLocation>
</comment>
<reference evidence="4" key="1">
    <citation type="submission" date="2022-02" db="EMBL/GenBank/DDBJ databases">
        <authorList>
            <person name="Henning P.M."/>
            <person name="McCubbin A.G."/>
            <person name="Shore J.S."/>
        </authorList>
    </citation>
    <scope>NUCLEOTIDE SEQUENCE</scope>
    <source>
        <strain evidence="4">F60SS</strain>
        <tissue evidence="4">Leaves</tissue>
    </source>
</reference>
<feature type="transmembrane region" description="Helical" evidence="3">
    <location>
        <begin position="17"/>
        <end position="46"/>
    </location>
</feature>
<dbReference type="Proteomes" id="UP001141552">
    <property type="component" value="Unassembled WGS sequence"/>
</dbReference>
<reference evidence="4" key="2">
    <citation type="journal article" date="2023" name="Plants (Basel)">
        <title>Annotation of the Turnera subulata (Passifloraceae) Draft Genome Reveals the S-Locus Evolved after the Divergence of Turneroideae from Passifloroideae in a Stepwise Manner.</title>
        <authorList>
            <person name="Henning P.M."/>
            <person name="Roalson E.H."/>
            <person name="Mir W."/>
            <person name="McCubbin A.G."/>
            <person name="Shore J.S."/>
        </authorList>
    </citation>
    <scope>NUCLEOTIDE SEQUENCE</scope>
    <source>
        <strain evidence="4">F60SS</strain>
    </source>
</reference>
<keyword evidence="3" id="KW-1133">Transmembrane helix</keyword>
<organism evidence="4 5">
    <name type="scientific">Turnera subulata</name>
    <dbReference type="NCBI Taxonomy" id="218843"/>
    <lineage>
        <taxon>Eukaryota</taxon>
        <taxon>Viridiplantae</taxon>
        <taxon>Streptophyta</taxon>
        <taxon>Embryophyta</taxon>
        <taxon>Tracheophyta</taxon>
        <taxon>Spermatophyta</taxon>
        <taxon>Magnoliopsida</taxon>
        <taxon>eudicotyledons</taxon>
        <taxon>Gunneridae</taxon>
        <taxon>Pentapetalae</taxon>
        <taxon>rosids</taxon>
        <taxon>fabids</taxon>
        <taxon>Malpighiales</taxon>
        <taxon>Passifloraceae</taxon>
        <taxon>Turnera</taxon>
    </lineage>
</organism>
<name>A0A9Q0J8Z4_9ROSI</name>
<keyword evidence="3" id="KW-0812">Transmembrane</keyword>
<evidence type="ECO:0000256" key="2">
    <source>
        <dbReference type="ARBA" id="ARBA00023136"/>
    </source>
</evidence>
<evidence type="ECO:0000256" key="3">
    <source>
        <dbReference type="SAM" id="Phobius"/>
    </source>
</evidence>
<sequence length="203" mass="22839">MPGKYPSTSSPPRRTHFLWWCAAVICAIITVAVIITGVVVFVGYLVMHPRIPIIRVVDAHLDRFQYDVGGVLVTQVNIVVRSENDNTKAHASFSDFGLVLVFQETMVIARLVADPYEVSKNDSVDFYFPAASQPIPLNPEQMQAVDSYLKQDRVRFDLKGSVRCRWRIGLLGSVRFWSHLNCQLLFHPSNGTYIPTPCTSKAK</sequence>
<dbReference type="AlphaFoldDB" id="A0A9Q0J8Z4"/>
<accession>A0A9Q0J8Z4</accession>
<keyword evidence="2 3" id="KW-0472">Membrane</keyword>
<dbReference type="PANTHER" id="PTHR31234">
    <property type="entry name" value="LATE EMBRYOGENESIS ABUNDANT (LEA) HYDROXYPROLINE-RICH GLYCOPROTEIN FAMILY"/>
    <property type="match status" value="1"/>
</dbReference>
<dbReference type="OrthoDB" id="1875580at2759"/>
<comment type="caution">
    <text evidence="4">The sequence shown here is derived from an EMBL/GenBank/DDBJ whole genome shotgun (WGS) entry which is preliminary data.</text>
</comment>
<evidence type="ECO:0000313" key="4">
    <source>
        <dbReference type="EMBL" id="KAJ4832050.1"/>
    </source>
</evidence>